<proteinExistence type="predicted"/>
<dbReference type="Proteomes" id="UP000034746">
    <property type="component" value="Unassembled WGS sequence"/>
</dbReference>
<feature type="non-terminal residue" evidence="1">
    <location>
        <position position="1"/>
    </location>
</feature>
<comment type="caution">
    <text evidence="1">The sequence shown here is derived from an EMBL/GenBank/DDBJ whole genome shotgun (WGS) entry which is preliminary data.</text>
</comment>
<gene>
    <name evidence="1" type="ORF">UU48_C0007G0049</name>
</gene>
<sequence length="41" mass="4399">RDIPATTIPVGIQIGGNIFIKSSQTDLIADAKKKGYQVEIV</sequence>
<dbReference type="EMBL" id="LCAU01000007">
    <property type="protein sequence ID" value="KKR97916.1"/>
    <property type="molecule type" value="Genomic_DNA"/>
</dbReference>
<evidence type="ECO:0000313" key="2">
    <source>
        <dbReference type="Proteomes" id="UP000034746"/>
    </source>
</evidence>
<protein>
    <submittedName>
        <fullName evidence="1">Uncharacterized protein</fullName>
    </submittedName>
</protein>
<accession>A0A0G0VE11</accession>
<reference evidence="1 2" key="1">
    <citation type="journal article" date="2015" name="Nature">
        <title>rRNA introns, odd ribosomes, and small enigmatic genomes across a large radiation of phyla.</title>
        <authorList>
            <person name="Brown C.T."/>
            <person name="Hug L.A."/>
            <person name="Thomas B.C."/>
            <person name="Sharon I."/>
            <person name="Castelle C.J."/>
            <person name="Singh A."/>
            <person name="Wilkins M.J."/>
            <person name="Williams K.H."/>
            <person name="Banfield J.F."/>
        </authorList>
    </citation>
    <scope>NUCLEOTIDE SEQUENCE [LARGE SCALE GENOMIC DNA]</scope>
</reference>
<organism evidence="1 2">
    <name type="scientific">Candidatus Uhrbacteria bacterium GW2011_GWF2_41_16</name>
    <dbReference type="NCBI Taxonomy" id="1618997"/>
    <lineage>
        <taxon>Bacteria</taxon>
        <taxon>Candidatus Uhriibacteriota</taxon>
    </lineage>
</organism>
<dbReference type="AlphaFoldDB" id="A0A0G0VE11"/>
<evidence type="ECO:0000313" key="1">
    <source>
        <dbReference type="EMBL" id="KKR97916.1"/>
    </source>
</evidence>
<name>A0A0G0VE11_9BACT</name>